<feature type="compositionally biased region" description="Basic and acidic residues" evidence="1">
    <location>
        <begin position="525"/>
        <end position="535"/>
    </location>
</feature>
<evidence type="ECO:0000313" key="4">
    <source>
        <dbReference type="Proteomes" id="UP000266677"/>
    </source>
</evidence>
<accession>A0A3A4KNX3</accession>
<dbReference type="InterPro" id="IPR025519">
    <property type="entry name" value="DUF4407"/>
</dbReference>
<comment type="caution">
    <text evidence="3">The sequence shown here is derived from an EMBL/GenBank/DDBJ whole genome shotgun (WGS) entry which is preliminary data.</text>
</comment>
<protein>
    <submittedName>
        <fullName evidence="3">DUF4407 domain-containing protein</fullName>
    </submittedName>
</protein>
<keyword evidence="2" id="KW-1133">Transmembrane helix</keyword>
<feature type="compositionally biased region" description="Basic and acidic residues" evidence="1">
    <location>
        <begin position="370"/>
        <end position="384"/>
    </location>
</feature>
<feature type="region of interest" description="Disordered" evidence="1">
    <location>
        <begin position="501"/>
        <end position="535"/>
    </location>
</feature>
<gene>
    <name evidence="3" type="ORF">D5S18_12710</name>
</gene>
<keyword evidence="4" id="KW-1185">Reference proteome</keyword>
<evidence type="ECO:0000256" key="1">
    <source>
        <dbReference type="SAM" id="MobiDB-lite"/>
    </source>
</evidence>
<feature type="transmembrane region" description="Helical" evidence="2">
    <location>
        <begin position="57"/>
        <end position="76"/>
    </location>
</feature>
<dbReference type="RefSeq" id="WP_120040690.1">
    <property type="nucleotide sequence ID" value="NZ_QZFU01000016.1"/>
</dbReference>
<dbReference type="AlphaFoldDB" id="A0A3A4KNX3"/>
<keyword evidence="2" id="KW-0472">Membrane</keyword>
<feature type="transmembrane region" description="Helical" evidence="2">
    <location>
        <begin position="96"/>
        <end position="117"/>
    </location>
</feature>
<dbReference type="EMBL" id="QZFU01000016">
    <property type="protein sequence ID" value="RJO77288.1"/>
    <property type="molecule type" value="Genomic_DNA"/>
</dbReference>
<organism evidence="3 4">
    <name type="scientific">Nocardia panacis</name>
    <dbReference type="NCBI Taxonomy" id="2340916"/>
    <lineage>
        <taxon>Bacteria</taxon>
        <taxon>Bacillati</taxon>
        <taxon>Actinomycetota</taxon>
        <taxon>Actinomycetes</taxon>
        <taxon>Mycobacteriales</taxon>
        <taxon>Nocardiaceae</taxon>
        <taxon>Nocardia</taxon>
    </lineage>
</organism>
<reference evidence="3 4" key="1">
    <citation type="submission" date="2018-09" db="EMBL/GenBank/DDBJ databases">
        <title>YIM PH21274 draft genome.</title>
        <authorList>
            <person name="Miao C."/>
        </authorList>
    </citation>
    <scope>NUCLEOTIDE SEQUENCE [LARGE SCALE GENOMIC DNA]</scope>
    <source>
        <strain evidence="3 4">YIM PH 21724</strain>
    </source>
</reference>
<name>A0A3A4KNX3_9NOCA</name>
<sequence>MTVTGVFGWLGGSGRGADLERGERSGYAVTGAVVLLCAVVAGIVTGCALIGSWPAGAAISVAVLVAILTGAIGRALATAKPGRMPDRLGPPVRIGVAVLIGAVVAELAVLAMFGGTVDRIIAENARRAVDSAPAVVAARTELERARADRVALGRAIAAARTDIDRTLVIARCEFHPTPECPQTRITGVPGRGPEARTAEDMLDEARQRFTATQAKADPADRRVAAAEKALTTAESGAVAAADRGLGARWSAMNAHTRRDGGAFALRALTWLGGILLALLPLLLRWWRGETFFDRRLAARIAQDRADHAADTSISATRAEARAAAARLRAEQELTATRLAVAADAAIDRERERTRVFAAIGGLEIGIAEPQRRGELPAAPHRPEEPMTPNLPAQATKAPTAPDAPKSGGGLELPLIGTVPFTDTAARLIRPLVPSFVANAIDTATHPLRTARQAFEEVEEITFTLRRTRKVTVDTDQPVGHLPAGYPDPQYAHHIAATVVDPDYPHHYTAPPPALPSPAPTQLPGRTERKELPPAR</sequence>
<proteinExistence type="predicted"/>
<feature type="transmembrane region" description="Helical" evidence="2">
    <location>
        <begin position="267"/>
        <end position="286"/>
    </location>
</feature>
<feature type="compositionally biased region" description="Low complexity" evidence="1">
    <location>
        <begin position="391"/>
        <end position="405"/>
    </location>
</feature>
<feature type="transmembrane region" description="Helical" evidence="2">
    <location>
        <begin position="26"/>
        <end position="50"/>
    </location>
</feature>
<evidence type="ECO:0000313" key="3">
    <source>
        <dbReference type="EMBL" id="RJO77288.1"/>
    </source>
</evidence>
<evidence type="ECO:0000256" key="2">
    <source>
        <dbReference type="SAM" id="Phobius"/>
    </source>
</evidence>
<feature type="compositionally biased region" description="Pro residues" evidence="1">
    <location>
        <begin position="509"/>
        <end position="520"/>
    </location>
</feature>
<dbReference type="Pfam" id="PF14362">
    <property type="entry name" value="DUF4407"/>
    <property type="match status" value="1"/>
</dbReference>
<dbReference type="Proteomes" id="UP000266677">
    <property type="component" value="Unassembled WGS sequence"/>
</dbReference>
<keyword evidence="2" id="KW-0812">Transmembrane</keyword>
<dbReference type="OrthoDB" id="4571476at2"/>
<feature type="region of interest" description="Disordered" evidence="1">
    <location>
        <begin position="370"/>
        <end position="410"/>
    </location>
</feature>